<organism evidence="4 5">
    <name type="scientific">Mariniradius sediminis</name>
    <dbReference type="NCBI Taxonomy" id="2909237"/>
    <lineage>
        <taxon>Bacteria</taxon>
        <taxon>Pseudomonadati</taxon>
        <taxon>Bacteroidota</taxon>
        <taxon>Cytophagia</taxon>
        <taxon>Cytophagales</taxon>
        <taxon>Cyclobacteriaceae</taxon>
        <taxon>Mariniradius</taxon>
    </lineage>
</organism>
<dbReference type="PROSITE" id="PS50822">
    <property type="entry name" value="PIWI"/>
    <property type="match status" value="1"/>
</dbReference>
<comment type="caution">
    <text evidence="4">The sequence shown here is derived from an EMBL/GenBank/DDBJ whole genome shotgun (WGS) entry which is preliminary data.</text>
</comment>
<gene>
    <name evidence="4" type="ORF">L0U89_03880</name>
</gene>
<dbReference type="RefSeq" id="WP_234860323.1">
    <property type="nucleotide sequence ID" value="NZ_JAKEVZ010000002.1"/>
</dbReference>
<evidence type="ECO:0000313" key="5">
    <source>
        <dbReference type="Proteomes" id="UP001201449"/>
    </source>
</evidence>
<reference evidence="4 5" key="1">
    <citation type="submission" date="2022-01" db="EMBL/GenBank/DDBJ databases">
        <title>Mariniradius saccharolyticus sp. nov., isolated from sediment of a river.</title>
        <authorList>
            <person name="Liu H."/>
        </authorList>
    </citation>
    <scope>NUCLEOTIDE SEQUENCE [LARGE SCALE GENOMIC DNA]</scope>
    <source>
        <strain evidence="4 5">RY-2</strain>
    </source>
</reference>
<protein>
    <recommendedName>
        <fullName evidence="2">Protein argonaute</fullName>
    </recommendedName>
</protein>
<accession>A0ABS9BS62</accession>
<evidence type="ECO:0000259" key="3">
    <source>
        <dbReference type="PROSITE" id="PS50822"/>
    </source>
</evidence>
<dbReference type="EMBL" id="JAKEVZ010000002">
    <property type="protein sequence ID" value="MCF1750199.1"/>
    <property type="molecule type" value="Genomic_DNA"/>
</dbReference>
<keyword evidence="5" id="KW-1185">Reference proteome</keyword>
<evidence type="ECO:0000313" key="4">
    <source>
        <dbReference type="EMBL" id="MCF1750199.1"/>
    </source>
</evidence>
<sequence>MSEIKQNIVLNFLPLNEQDFSFTVYRRLVEHQEKKWSDNIRRYNLPRNQGESENFTSYWVSFSQFENSESFTIEANTNNYLTEWYIHLLLHQRINEQQSIKQYNHRSDFNELRTYFEIERFPEGTRSVWLEPYFLKKKHKFGFLIGFRFFLNKNQPFNKRVQQLSFSLDNDGRSNKNFHIDSFKYFKEFIGRLNNSINPLANSISISQSFEPIESDLLATKIYEFAYGKTSNSQFNGIMSNGPFQQVNNNLQYVFLFREAEKSLMLELMKALNGDKYNTFKGLEKFNLPRITPKENLTAIRIADFSDEEIERAVAEIPTQGNRVVISVFPRNEERFYYSLKNRCLKDNILLQVIHNETILNEYIFKWSVSSIGLQIFSKLGGTPWLVKSTQQKTLMIGIGHSQSRNPNTNQIQRFYAYSVLVESTGKFVSIKPLANHSNKSEYLNEIANNVGALIEENQSYSKIVFHLPYKIRQEEIDTIKEVIQQKNSSVSVAMIRINDTSKFLGFNLLQNSLAPYESTFAELSFHEFLVWTEGLNFHSPNANKRYAHPLIIEFLHPRGTEVNHSEHLQEILNLSGANFRGFNAKALPVSLFYPKLISDFNKNFNDFNLEQVITDNNKPWFL</sequence>
<evidence type="ECO:0000256" key="2">
    <source>
        <dbReference type="ARBA" id="ARBA00035032"/>
    </source>
</evidence>
<dbReference type="Gene3D" id="3.40.50.2300">
    <property type="match status" value="1"/>
</dbReference>
<dbReference type="Pfam" id="PF02171">
    <property type="entry name" value="Piwi"/>
    <property type="match status" value="1"/>
</dbReference>
<name>A0ABS9BS62_9BACT</name>
<feature type="domain" description="Piwi" evidence="3">
    <location>
        <begin position="324"/>
        <end position="400"/>
    </location>
</feature>
<dbReference type="InterPro" id="IPR003165">
    <property type="entry name" value="Piwi"/>
</dbReference>
<proteinExistence type="inferred from homology"/>
<comment type="similarity">
    <text evidence="1">Belongs to the argonaute family. Long pAgo subfamily.</text>
</comment>
<dbReference type="InterPro" id="IPR012337">
    <property type="entry name" value="RNaseH-like_sf"/>
</dbReference>
<dbReference type="SUPFAM" id="SSF53098">
    <property type="entry name" value="Ribonuclease H-like"/>
    <property type="match status" value="1"/>
</dbReference>
<dbReference type="Proteomes" id="UP001201449">
    <property type="component" value="Unassembled WGS sequence"/>
</dbReference>
<dbReference type="InterPro" id="IPR036397">
    <property type="entry name" value="RNaseH_sf"/>
</dbReference>
<evidence type="ECO:0000256" key="1">
    <source>
        <dbReference type="ARBA" id="ARBA00035012"/>
    </source>
</evidence>
<dbReference type="Gene3D" id="3.30.420.10">
    <property type="entry name" value="Ribonuclease H-like superfamily/Ribonuclease H"/>
    <property type="match status" value="1"/>
</dbReference>